<dbReference type="AlphaFoldDB" id="A0AAF1BR25"/>
<accession>A0AAF1BR25</accession>
<dbReference type="Proteomes" id="UP000827549">
    <property type="component" value="Chromosome 7"/>
</dbReference>
<reference evidence="1" key="1">
    <citation type="submission" date="2023-10" db="EMBL/GenBank/DDBJ databases">
        <authorList>
            <person name="Noh H."/>
        </authorList>
    </citation>
    <scope>NUCLEOTIDE SEQUENCE</scope>
    <source>
        <strain evidence="1">DUCC4014</strain>
    </source>
</reference>
<keyword evidence="2" id="KW-1185">Reference proteome</keyword>
<gene>
    <name evidence="1" type="ORF">LOC62_07G008953</name>
</gene>
<name>A0AAF1BR25_9TREE</name>
<sequence length="321" mass="37820">MLDHRYFPHVWDTIVDNLDWKGMCMMRATSRTMHDRVSAIMYRHIVVSHPYDGDEYLRILDPYSHKVLFELNRYDPSSARLRAAKQLKSASLKDALSRIKKHTRVIELVAKTWTYDKYWLKVLSSMARHAEIFREADLGPRYPTALLKTQDRCRSLFLHLGPRLFDKELYHLHYSYTTNVFKARDEFVILVTQYTDKRRSSSIRDPWRRVDKTLLVDVIAKLCMRDQEVPYSKITFVKVRSWGKGQKSSSANWDRFIEIVAINWERHRAIVIPQKRVLPAITFSHKSLEEFQRSAGMSGTELELFTRCPGLNLRNGPAWAL</sequence>
<protein>
    <submittedName>
        <fullName evidence="1">Uncharacterized protein</fullName>
    </submittedName>
</protein>
<proteinExistence type="predicted"/>
<evidence type="ECO:0000313" key="1">
    <source>
        <dbReference type="EMBL" id="WOO85454.1"/>
    </source>
</evidence>
<organism evidence="1 2">
    <name type="scientific">Vanrija pseudolonga</name>
    <dbReference type="NCBI Taxonomy" id="143232"/>
    <lineage>
        <taxon>Eukaryota</taxon>
        <taxon>Fungi</taxon>
        <taxon>Dikarya</taxon>
        <taxon>Basidiomycota</taxon>
        <taxon>Agaricomycotina</taxon>
        <taxon>Tremellomycetes</taxon>
        <taxon>Trichosporonales</taxon>
        <taxon>Trichosporonaceae</taxon>
        <taxon>Vanrija</taxon>
    </lineage>
</organism>
<dbReference type="GeneID" id="87812117"/>
<dbReference type="EMBL" id="CP086720">
    <property type="protein sequence ID" value="WOO85454.1"/>
    <property type="molecule type" value="Genomic_DNA"/>
</dbReference>
<evidence type="ECO:0000313" key="2">
    <source>
        <dbReference type="Proteomes" id="UP000827549"/>
    </source>
</evidence>
<dbReference type="RefSeq" id="XP_062631480.1">
    <property type="nucleotide sequence ID" value="XM_062775496.1"/>
</dbReference>